<dbReference type="Pfam" id="PF14031">
    <property type="entry name" value="D-ser_dehydrat"/>
    <property type="match status" value="1"/>
</dbReference>
<dbReference type="InterPro" id="IPR029066">
    <property type="entry name" value="PLP-binding_barrel"/>
</dbReference>
<evidence type="ECO:0000259" key="2">
    <source>
        <dbReference type="SMART" id="SM01119"/>
    </source>
</evidence>
<dbReference type="RefSeq" id="WP_289231893.1">
    <property type="nucleotide sequence ID" value="NZ_AP027735.1"/>
</dbReference>
<dbReference type="InterPro" id="IPR042208">
    <property type="entry name" value="D-ser_dehydrat-like_sf"/>
</dbReference>
<dbReference type="Gene3D" id="2.40.37.20">
    <property type="entry name" value="D-serine dehydratase-like domain"/>
    <property type="match status" value="1"/>
</dbReference>
<evidence type="ECO:0000313" key="3">
    <source>
        <dbReference type="EMBL" id="BDZ60146.1"/>
    </source>
</evidence>
<dbReference type="InterPro" id="IPR026956">
    <property type="entry name" value="D-ser_dehydrat-like_dom"/>
</dbReference>
<evidence type="ECO:0000256" key="1">
    <source>
        <dbReference type="SAM" id="MobiDB-lite"/>
    </source>
</evidence>
<name>A0ABM8HGH3_9MICO</name>
<organism evidence="3">
    <name type="scientific">Barrientosiimonas endolithica</name>
    <dbReference type="NCBI Taxonomy" id="1535208"/>
    <lineage>
        <taxon>Bacteria</taxon>
        <taxon>Bacillati</taxon>
        <taxon>Actinomycetota</taxon>
        <taxon>Actinomycetes</taxon>
        <taxon>Micrococcales</taxon>
        <taxon>Dermacoccaceae</taxon>
        <taxon>Barrientosiimonas</taxon>
    </lineage>
</organism>
<protein>
    <submittedName>
        <fullName evidence="3">Alanine racemase</fullName>
    </submittedName>
</protein>
<reference evidence="3" key="2">
    <citation type="submission" date="2023-02" db="EMBL/GenBank/DDBJ databases">
        <authorList>
            <person name="Sun Q."/>
            <person name="Mori K."/>
        </authorList>
    </citation>
    <scope>NUCLEOTIDE SEQUENCE</scope>
    <source>
        <strain evidence="3">NBRC 110608</strain>
    </source>
</reference>
<dbReference type="PANTHER" id="PTHR28004">
    <property type="entry name" value="ZGC:162816-RELATED"/>
    <property type="match status" value="1"/>
</dbReference>
<gene>
    <name evidence="3" type="ORF">GCM10025872_38030</name>
</gene>
<feature type="region of interest" description="Disordered" evidence="1">
    <location>
        <begin position="1"/>
        <end position="22"/>
    </location>
</feature>
<dbReference type="InterPro" id="IPR051466">
    <property type="entry name" value="D-amino_acid_metab_enzyme"/>
</dbReference>
<dbReference type="Gene3D" id="3.20.20.10">
    <property type="entry name" value="Alanine racemase"/>
    <property type="match status" value="1"/>
</dbReference>
<dbReference type="PANTHER" id="PTHR28004:SF8">
    <property type="entry name" value="D-SERINE DEAMINASE"/>
    <property type="match status" value="1"/>
</dbReference>
<dbReference type="EMBL" id="AP027735">
    <property type="protein sequence ID" value="BDZ60146.1"/>
    <property type="molecule type" value="Genomic_DNA"/>
</dbReference>
<dbReference type="SUPFAM" id="SSF51419">
    <property type="entry name" value="PLP-binding barrel"/>
    <property type="match status" value="1"/>
</dbReference>
<feature type="domain" description="D-serine dehydratase-like" evidence="2">
    <location>
        <begin position="311"/>
        <end position="409"/>
    </location>
</feature>
<dbReference type="SMART" id="SM01119">
    <property type="entry name" value="D-ser_dehydrat"/>
    <property type="match status" value="1"/>
</dbReference>
<accession>A0ABM8HGH3</accession>
<proteinExistence type="predicted"/>
<sequence length="425" mass="44619">MPHQLTGRPEGPLSATDKALPPQADGLTAEQFLATAPRLSSLATPLLTLSEPAIAANVETLAAWSSDHGIALSPHGKTTMSPVLWRRQLEAGAHSITVANYPQLRVAVAAGVRRIQVANDLVDPAALRWLTEAVDTDPELEVMVWADSLESVAVLRDHFTGSRPLTVLAELGGAHGRTGARSVEVAVAIGRALAEAGNLRLGGVAGYEGALAHDPTPEAVAAVDAFLRRMAATHQALLDAGSYPADGEIVLTAGGSAYFDRVAAVLAPLAFDRVRVVIRSGAYVIHDSGFYTAMTPFARTDDGATYHLTPAMTAWARVVSRPEPGLALLDVGKRDVSFDEGMPTVLGVAAQLGAPRRELEGAQVTAVNDQHAFVQLPAEADLAVGEVAALGLSHPCTALDKWRTIPVLADDSDDPVVADLLTTYF</sequence>
<reference evidence="3" key="1">
    <citation type="journal article" date="2014" name="Int. J. Syst. Evol. Microbiol.">
        <title>Complete genome of a new Firmicutes species belonging to the dominant human colonic microbiota ('Ruminococcus bicirculans') reveals two chromosomes and a selective capacity to utilize plant glucans.</title>
        <authorList>
            <consortium name="NISC Comparative Sequencing Program"/>
            <person name="Wegmann U."/>
            <person name="Louis P."/>
            <person name="Goesmann A."/>
            <person name="Henrissat B."/>
            <person name="Duncan S.H."/>
            <person name="Flint H.J."/>
        </authorList>
    </citation>
    <scope>NUCLEOTIDE SEQUENCE</scope>
    <source>
        <strain evidence="3">NBRC 110608</strain>
    </source>
</reference>